<name>A0A8H5J9Q5_9HYPO</name>
<keyword evidence="7 12" id="KW-0503">Monooxygenase</keyword>
<evidence type="ECO:0000256" key="7">
    <source>
        <dbReference type="ARBA" id="ARBA00023033"/>
    </source>
</evidence>
<evidence type="ECO:0000256" key="2">
    <source>
        <dbReference type="ARBA" id="ARBA00009928"/>
    </source>
</evidence>
<comment type="catalytic activity">
    <reaction evidence="9">
        <text>2 L-dopa + O2 = 2 L-dopaquinone + 2 H2O</text>
        <dbReference type="Rhea" id="RHEA:34287"/>
        <dbReference type="ChEBI" id="CHEBI:15377"/>
        <dbReference type="ChEBI" id="CHEBI:15379"/>
        <dbReference type="ChEBI" id="CHEBI:57504"/>
        <dbReference type="ChEBI" id="CHEBI:57924"/>
        <dbReference type="EC" id="1.14.18.1"/>
    </reaction>
</comment>
<dbReference type="Proteomes" id="UP000522262">
    <property type="component" value="Unassembled WGS sequence"/>
</dbReference>
<dbReference type="PANTHER" id="PTHR11474:SF76">
    <property type="entry name" value="SHKT DOMAIN-CONTAINING PROTEIN"/>
    <property type="match status" value="1"/>
</dbReference>
<comment type="catalytic activity">
    <reaction evidence="10">
        <text>L-tyrosine + O2 = L-dopaquinone + H2O</text>
        <dbReference type="Rhea" id="RHEA:18117"/>
        <dbReference type="ChEBI" id="CHEBI:15377"/>
        <dbReference type="ChEBI" id="CHEBI:15379"/>
        <dbReference type="ChEBI" id="CHEBI:57924"/>
        <dbReference type="ChEBI" id="CHEBI:58315"/>
        <dbReference type="EC" id="1.14.18.1"/>
    </reaction>
</comment>
<dbReference type="InterPro" id="IPR041640">
    <property type="entry name" value="Tyrosinase_C"/>
</dbReference>
<dbReference type="PRINTS" id="PR00092">
    <property type="entry name" value="TYROSINASE"/>
</dbReference>
<dbReference type="InterPro" id="IPR008922">
    <property type="entry name" value="Di-copper_centre_dom_sf"/>
</dbReference>
<evidence type="ECO:0000256" key="4">
    <source>
        <dbReference type="ARBA" id="ARBA00022723"/>
    </source>
</evidence>
<evidence type="ECO:0000256" key="1">
    <source>
        <dbReference type="ARBA" id="ARBA00001973"/>
    </source>
</evidence>
<keyword evidence="6" id="KW-0186">Copper</keyword>
<dbReference type="InterPro" id="IPR050316">
    <property type="entry name" value="Tyrosinase/Hemocyanin"/>
</dbReference>
<evidence type="ECO:0000256" key="5">
    <source>
        <dbReference type="ARBA" id="ARBA00023002"/>
    </source>
</evidence>
<keyword evidence="13" id="KW-1185">Reference proteome</keyword>
<evidence type="ECO:0000256" key="8">
    <source>
        <dbReference type="ARBA" id="ARBA00023101"/>
    </source>
</evidence>
<dbReference type="GO" id="GO:0042438">
    <property type="term" value="P:melanin biosynthetic process"/>
    <property type="evidence" value="ECO:0007669"/>
    <property type="project" value="UniProtKB-KW"/>
</dbReference>
<dbReference type="Pfam" id="PF00264">
    <property type="entry name" value="Tyrosinase"/>
    <property type="match status" value="1"/>
</dbReference>
<evidence type="ECO:0000256" key="6">
    <source>
        <dbReference type="ARBA" id="ARBA00023008"/>
    </source>
</evidence>
<dbReference type="SUPFAM" id="SSF48056">
    <property type="entry name" value="Di-copper centre-containing domain"/>
    <property type="match status" value="1"/>
</dbReference>
<dbReference type="GO" id="GO:0046872">
    <property type="term" value="F:metal ion binding"/>
    <property type="evidence" value="ECO:0007669"/>
    <property type="project" value="UniProtKB-KW"/>
</dbReference>
<dbReference type="PANTHER" id="PTHR11474">
    <property type="entry name" value="TYROSINASE FAMILY MEMBER"/>
    <property type="match status" value="1"/>
</dbReference>
<evidence type="ECO:0000256" key="10">
    <source>
        <dbReference type="ARBA" id="ARBA00048881"/>
    </source>
</evidence>
<evidence type="ECO:0000313" key="12">
    <source>
        <dbReference type="EMBL" id="KAF5551324.1"/>
    </source>
</evidence>
<dbReference type="EMBL" id="JAAOAM010000072">
    <property type="protein sequence ID" value="KAF5551324.1"/>
    <property type="molecule type" value="Genomic_DNA"/>
</dbReference>
<dbReference type="PROSITE" id="PS00498">
    <property type="entry name" value="TYROSINASE_2"/>
    <property type="match status" value="1"/>
</dbReference>
<dbReference type="EC" id="1.14.18.1" evidence="3"/>
<keyword evidence="8" id="KW-0470">Melanin biosynthesis</keyword>
<dbReference type="Gene3D" id="2.60.310.20">
    <property type="match status" value="1"/>
</dbReference>
<dbReference type="InterPro" id="IPR002227">
    <property type="entry name" value="Tyrosinase_Cu-bd"/>
</dbReference>
<comment type="caution">
    <text evidence="12">The sequence shown here is derived from an EMBL/GenBank/DDBJ whole genome shotgun (WGS) entry which is preliminary data.</text>
</comment>
<keyword evidence="5" id="KW-0560">Oxidoreductase</keyword>
<evidence type="ECO:0000259" key="11">
    <source>
        <dbReference type="PROSITE" id="PS00498"/>
    </source>
</evidence>
<dbReference type="Pfam" id="PF18132">
    <property type="entry name" value="Tyrosinase_C"/>
    <property type="match status" value="1"/>
</dbReference>
<evidence type="ECO:0000256" key="3">
    <source>
        <dbReference type="ARBA" id="ARBA00011906"/>
    </source>
</evidence>
<keyword evidence="4" id="KW-0479">Metal-binding</keyword>
<comment type="cofactor">
    <cofactor evidence="1">
        <name>Cu(2+)</name>
        <dbReference type="ChEBI" id="CHEBI:29036"/>
    </cofactor>
</comment>
<gene>
    <name evidence="12" type="ORF">FMEXI_3442</name>
</gene>
<dbReference type="GO" id="GO:0004503">
    <property type="term" value="F:tyrosinase activity"/>
    <property type="evidence" value="ECO:0007669"/>
    <property type="project" value="UniProtKB-EC"/>
</dbReference>
<reference evidence="12 13" key="1">
    <citation type="submission" date="2020-05" db="EMBL/GenBank/DDBJ databases">
        <title>Identification and distribution of gene clusters putatively required for synthesis of sphingolipid metabolism inhibitors in phylogenetically diverse species of the filamentous fungus Fusarium.</title>
        <authorList>
            <person name="Kim H.-S."/>
            <person name="Busman M."/>
            <person name="Brown D.W."/>
            <person name="Divon H."/>
            <person name="Uhlig S."/>
            <person name="Proctor R.H."/>
        </authorList>
    </citation>
    <scope>NUCLEOTIDE SEQUENCE [LARGE SCALE GENOMIC DNA]</scope>
    <source>
        <strain evidence="12 13">NRRL 53147</strain>
    </source>
</reference>
<feature type="domain" description="Tyrosinase copper-binding" evidence="11">
    <location>
        <begin position="345"/>
        <end position="356"/>
    </location>
</feature>
<accession>A0A8H5J9Q5</accession>
<comment type="similarity">
    <text evidence="2">Belongs to the tyrosinase family.</text>
</comment>
<dbReference type="Gene3D" id="1.10.1280.10">
    <property type="entry name" value="Di-copper center containing domain from catechol oxidase"/>
    <property type="match status" value="1"/>
</dbReference>
<evidence type="ECO:0000256" key="9">
    <source>
        <dbReference type="ARBA" id="ARBA00048233"/>
    </source>
</evidence>
<evidence type="ECO:0000313" key="13">
    <source>
        <dbReference type="Proteomes" id="UP000522262"/>
    </source>
</evidence>
<organism evidence="12 13">
    <name type="scientific">Fusarium mexicanum</name>
    <dbReference type="NCBI Taxonomy" id="751941"/>
    <lineage>
        <taxon>Eukaryota</taxon>
        <taxon>Fungi</taxon>
        <taxon>Dikarya</taxon>
        <taxon>Ascomycota</taxon>
        <taxon>Pezizomycotina</taxon>
        <taxon>Sordariomycetes</taxon>
        <taxon>Hypocreomycetidae</taxon>
        <taxon>Hypocreales</taxon>
        <taxon>Nectriaceae</taxon>
        <taxon>Fusarium</taxon>
        <taxon>Fusarium fujikuroi species complex</taxon>
    </lineage>
</organism>
<proteinExistence type="inferred from homology"/>
<dbReference type="AlphaFoldDB" id="A0A8H5J9Q5"/>
<sequence>MSNSNLDQLDDAHKKGVVLGLAGFGVGQRLDIDVMLTEQPDTFNLYLIALMELQGMKDLPWTTPDDYSFKPGSKNLKMSWFQLTGIHGLPLSKWDGEGDRGYYCTHSRANFGTWHRPYLAMMEQTLFRQVANIAQRFSESNIPDEQKKKYLEAAKKFRLPYWDYYRPRAYTKPVFPGVAKPEDGTTTGPLEFGAPQIFTLPKVMVKSLPDNKLMAMPNPFFQFKFSPEQYTKIAGDEGFPEQFTDIKETIRHGGSDENATKSMNAKLNKIREDEIRICLALIQDEVYRNFRTFSTNAVLEPNEKPRATLERASGSLEDFHNNYHGYIGGNGGNGHMSYRETAAFDPIFWMHHCQIDRMFAIWQAANDEPGKDHWFNELEPKDQPLGKEFLKPFRKSVSENNEKQYWNSDMTRKTADFGYIYSDLANGQTGDTVRKEFRERYEWSRRTTVTRAFGTPPIHMRPIQVGGAPVFNFKGDTSPGDVIKDPDFPVDGMHQQTVMSAMTSNAMTSNPQYADDWYIDVVVERMLADGSYTIFYIIGEVQGRTGKEWSSLPGFVGMSHILAAPRSMCKNCARQDDEAQLVTSTTAITSLLLDYVQIGKLRSMEEDDVKQFLIENLKWRAQTVVGEVLDPRDMDRNHTFKLSISRKRTPVPRSAGDVQYDTYPEVIQAIINNSS</sequence>
<protein>
    <recommendedName>
        <fullName evidence="3">tyrosinase</fullName>
        <ecNumber evidence="3">1.14.18.1</ecNumber>
    </recommendedName>
</protein>